<comment type="caution">
    <text evidence="1">The sequence shown here is derived from an EMBL/GenBank/DDBJ whole genome shotgun (WGS) entry which is preliminary data.</text>
</comment>
<accession>A0ACC6MEI1</accession>
<dbReference type="Proteomes" id="UP001289645">
    <property type="component" value="Unassembled WGS sequence"/>
</dbReference>
<name>A0ACC6MEI1_MYCPF</name>
<evidence type="ECO:0000313" key="1">
    <source>
        <dbReference type="EMBL" id="MDZ5085396.1"/>
    </source>
</evidence>
<keyword evidence="2" id="KW-1185">Reference proteome</keyword>
<organism evidence="1 2">
    <name type="scientific">Mycolicibacterium parafortuitum</name>
    <name type="common">Mycobacterium parafortuitum</name>
    <dbReference type="NCBI Taxonomy" id="39692"/>
    <lineage>
        <taxon>Bacteria</taxon>
        <taxon>Bacillati</taxon>
        <taxon>Actinomycetota</taxon>
        <taxon>Actinomycetes</taxon>
        <taxon>Mycobacteriales</taxon>
        <taxon>Mycobacteriaceae</taxon>
        <taxon>Mycolicibacterium</taxon>
    </lineage>
</organism>
<sequence>MALMWWPVAILGVLCLLGTVALAVLIPTRRSPGDGLALANTSRLSRLPEYRAVLAARTRSTAMVLAVLLVLFGATLVASARPSTTTDQDADSREDIMLCVAEPATSEATGRFLSYFARQAGNYSVTGIGLTSPNRRVVPLTRDYQFAAEQFGDYAQISQNPSAPPPAQPLSAPVEYTDYAPTVADVLALCLNGFPGFPASGDTDRSVLYLGPGELRDPGDDRPSLFTDAQVADMARDAGVRIDALATAGRPTGALAAAAEQTGGLFLRYDPAAVTGQLDQIRAAQQARGTEEQRTDAPVVVLIAALMLTALLGISLLAVRR</sequence>
<reference evidence="1 2" key="1">
    <citation type="journal article" date="2021" name="Chemosphere">
        <title>Bioballs carrying a syntrophic Rhodococcus and Mycolicibacterium consortium for simultaneous sorption and biodegradation of fuel oil in contaminated freshwater.</title>
        <authorList>
            <person name="Naloka K."/>
            <person name="Polrit D."/>
            <person name="Muangchinda C."/>
            <person name="Thoetkiattikul H."/>
            <person name="Pinyakong O."/>
        </authorList>
    </citation>
    <scope>NUCLEOTIDE SEQUENCE [LARGE SCALE GENOMIC DNA]</scope>
    <source>
        <strain evidence="1 2">J101</strain>
    </source>
</reference>
<protein>
    <submittedName>
        <fullName evidence="1">Uncharacterized protein</fullName>
    </submittedName>
</protein>
<gene>
    <name evidence="1" type="ORF">OHX15_08350</name>
</gene>
<proteinExistence type="predicted"/>
<evidence type="ECO:0000313" key="2">
    <source>
        <dbReference type="Proteomes" id="UP001289645"/>
    </source>
</evidence>
<dbReference type="EMBL" id="JAOXLN010000006">
    <property type="protein sequence ID" value="MDZ5085396.1"/>
    <property type="molecule type" value="Genomic_DNA"/>
</dbReference>